<dbReference type="PANTHER" id="PTHR14494">
    <property type="entry name" value="ALADIN/ADRACALIN/AAAS"/>
    <property type="match status" value="1"/>
</dbReference>
<dbReference type="InterPro" id="IPR015943">
    <property type="entry name" value="WD40/YVTN_repeat-like_dom_sf"/>
</dbReference>
<organism evidence="2 3">
    <name type="scientific">Micractinium conductrix</name>
    <dbReference type="NCBI Taxonomy" id="554055"/>
    <lineage>
        <taxon>Eukaryota</taxon>
        <taxon>Viridiplantae</taxon>
        <taxon>Chlorophyta</taxon>
        <taxon>core chlorophytes</taxon>
        <taxon>Trebouxiophyceae</taxon>
        <taxon>Chlorellales</taxon>
        <taxon>Chlorellaceae</taxon>
        <taxon>Chlorella clade</taxon>
        <taxon>Micractinium</taxon>
    </lineage>
</organism>
<dbReference type="Gene3D" id="2.130.10.10">
    <property type="entry name" value="YVTN repeat-like/Quinoprotein amine dehydrogenase"/>
    <property type="match status" value="1"/>
</dbReference>
<comment type="caution">
    <text evidence="2">The sequence shown here is derived from an EMBL/GenBank/DDBJ whole genome shotgun (WGS) entry which is preliminary data.</text>
</comment>
<dbReference type="OrthoDB" id="512984at2759"/>
<dbReference type="GO" id="GO:0006913">
    <property type="term" value="P:nucleocytoplasmic transport"/>
    <property type="evidence" value="ECO:0007669"/>
    <property type="project" value="TreeGrafter"/>
</dbReference>
<dbReference type="STRING" id="554055.A0A2P6VPL5"/>
<protein>
    <submittedName>
        <fullName evidence="2">Transducin WD40 repeat</fullName>
    </submittedName>
</protein>
<dbReference type="SMART" id="SM00320">
    <property type="entry name" value="WD40"/>
    <property type="match status" value="3"/>
</dbReference>
<evidence type="ECO:0000313" key="3">
    <source>
        <dbReference type="Proteomes" id="UP000239649"/>
    </source>
</evidence>
<dbReference type="Proteomes" id="UP000239649">
    <property type="component" value="Unassembled WGS sequence"/>
</dbReference>
<gene>
    <name evidence="2" type="primary">g144</name>
    <name evidence="2" type="ORF">C2E20_0144</name>
</gene>
<name>A0A2P6VPL5_9CHLO</name>
<reference evidence="2 3" key="1">
    <citation type="journal article" date="2018" name="Plant J.">
        <title>Genome sequences of Chlorella sorokiniana UTEX 1602 and Micractinium conductrix SAG 241.80: implications to maltose excretion by a green alga.</title>
        <authorList>
            <person name="Arriola M.B."/>
            <person name="Velmurugan N."/>
            <person name="Zhang Y."/>
            <person name="Plunkett M.H."/>
            <person name="Hondzo H."/>
            <person name="Barney B.M."/>
        </authorList>
    </citation>
    <scope>NUCLEOTIDE SEQUENCE [LARGE SCALE GENOMIC DNA]</scope>
    <source>
        <strain evidence="2 3">SAG 241.80</strain>
    </source>
</reference>
<proteinExistence type="predicted"/>
<dbReference type="SUPFAM" id="SSF82171">
    <property type="entry name" value="DPP6 N-terminal domain-like"/>
    <property type="match status" value="1"/>
</dbReference>
<sequence>MQHQAPPPGSRTLCELQCRLVTVPADERRALPGPAAPDALLTATADRQQHLAGYAPVVKCPSGQWPTCYDPADGAFTSGSGGTARGGLRPLLRQLVRCLPGGTAARLERALGLAEAASCGAPVAWHPQQPLLAAVDAGGRVQVFDYAGRVPALLGAGGGAGGPAPQALAPSALLAHELQHAPAALAWRPHGGKCLAVGAAQGVCLWHLGRPPPGSGSRSDSSAWMTWLSAPGAGTVVALAWHHEGRLLAGASSDAPGFQLWDVATGTAVPVAAGPEPVTLLRWSPCGCYLLAAHPGGEFEIWETQSWWSQRWAAAEGSGGELVEACWAPDSRSLLLAYENSPQLVSLHFTGEPPSLQAQLLPLPLAELSATGGAGASRQPLVRAIAWDPRGQRLAVALGGAHPAAGSAALFDTRCDPILTARFIGFLSLAPLPGSQPSRGPFAAGGGRAGAAAEAGWEEIQPEEVAEAAGAVGGGAGAPAAARRGGGHPAAGAPAGAENRPQLAFLPGFRQGAVLAARLGDRVAAIPMYYA</sequence>
<accession>A0A2P6VPL5</accession>
<dbReference type="InterPro" id="IPR001680">
    <property type="entry name" value="WD40_rpt"/>
</dbReference>
<evidence type="ECO:0000256" key="1">
    <source>
        <dbReference type="SAM" id="MobiDB-lite"/>
    </source>
</evidence>
<feature type="region of interest" description="Disordered" evidence="1">
    <location>
        <begin position="472"/>
        <end position="496"/>
    </location>
</feature>
<dbReference type="GO" id="GO:0005643">
    <property type="term" value="C:nuclear pore"/>
    <property type="evidence" value="ECO:0007669"/>
    <property type="project" value="TreeGrafter"/>
</dbReference>
<dbReference type="AlphaFoldDB" id="A0A2P6VPL5"/>
<dbReference type="InterPro" id="IPR045139">
    <property type="entry name" value="Aladin"/>
</dbReference>
<evidence type="ECO:0000313" key="2">
    <source>
        <dbReference type="EMBL" id="PSC76031.1"/>
    </source>
</evidence>
<keyword evidence="3" id="KW-1185">Reference proteome</keyword>
<dbReference type="EMBL" id="LHPF02000001">
    <property type="protein sequence ID" value="PSC76031.1"/>
    <property type="molecule type" value="Genomic_DNA"/>
</dbReference>
<dbReference type="PANTHER" id="PTHR14494:SF0">
    <property type="entry name" value="ALADIN"/>
    <property type="match status" value="1"/>
</dbReference>